<dbReference type="InterPro" id="IPR005122">
    <property type="entry name" value="Uracil-DNA_glycosylase-like"/>
</dbReference>
<comment type="caution">
    <text evidence="2">The sequence shown here is derived from an EMBL/GenBank/DDBJ whole genome shotgun (WGS) entry which is preliminary data.</text>
</comment>
<dbReference type="InterPro" id="IPR036895">
    <property type="entry name" value="Uracil-DNA_glycosylase-like_sf"/>
</dbReference>
<dbReference type="Gene3D" id="3.40.470.10">
    <property type="entry name" value="Uracil-DNA glycosylase-like domain"/>
    <property type="match status" value="1"/>
</dbReference>
<name>A0A0G1RZX5_9BACT</name>
<sequence length="219" mass="25176">MQLQLEDLFPELDRLQSLYGDPDSLPVYGAGCISRPRMVLIFINPTARNISSRPSWSGMRAPWLGTKNIWKLFFRLKLIGPEDFRHTQTLPSDGWPEAFARRLYRRISENGVYVTNLAKCTQIDARPLPDKIFRAYMESMHREIISLHPDKIIAFGGQVSSLILGKKIKVSTLAGSVEDLVIDNIHFAFHPVWYPVGQGMRNMDKSFKLLRRLLRPSKH</sequence>
<protein>
    <submittedName>
        <fullName evidence="2">Phage SPO1 DNA polymerase-related protein</fullName>
    </submittedName>
</protein>
<dbReference type="Pfam" id="PF03167">
    <property type="entry name" value="UDG"/>
    <property type="match status" value="1"/>
</dbReference>
<evidence type="ECO:0000313" key="3">
    <source>
        <dbReference type="Proteomes" id="UP000034502"/>
    </source>
</evidence>
<gene>
    <name evidence="2" type="ORF">UX86_C0045G0007</name>
</gene>
<feature type="domain" description="Uracil-DNA glycosylase-like" evidence="1">
    <location>
        <begin position="31"/>
        <end position="194"/>
    </location>
</feature>
<dbReference type="Proteomes" id="UP000034502">
    <property type="component" value="Unassembled WGS sequence"/>
</dbReference>
<proteinExistence type="predicted"/>
<dbReference type="EMBL" id="LCNU01000045">
    <property type="protein sequence ID" value="KKU62627.1"/>
    <property type="molecule type" value="Genomic_DNA"/>
</dbReference>
<dbReference type="STRING" id="1618364.UX86_C0045G0007"/>
<dbReference type="AlphaFoldDB" id="A0A0G1RZX5"/>
<reference evidence="2 3" key="1">
    <citation type="journal article" date="2015" name="Nature">
        <title>rRNA introns, odd ribosomes, and small enigmatic genomes across a large radiation of phyla.</title>
        <authorList>
            <person name="Brown C.T."/>
            <person name="Hug L.A."/>
            <person name="Thomas B.C."/>
            <person name="Sharon I."/>
            <person name="Castelle C.J."/>
            <person name="Singh A."/>
            <person name="Wilkins M.J."/>
            <person name="Williams K.H."/>
            <person name="Banfield J.F."/>
        </authorList>
    </citation>
    <scope>NUCLEOTIDE SEQUENCE [LARGE SCALE GENOMIC DNA]</scope>
</reference>
<organism evidence="2 3">
    <name type="scientific">Candidatus Amesbacteria bacterium GW2011_GWC1_47_15</name>
    <dbReference type="NCBI Taxonomy" id="1618364"/>
    <lineage>
        <taxon>Bacteria</taxon>
        <taxon>Candidatus Amesiibacteriota</taxon>
    </lineage>
</organism>
<evidence type="ECO:0000313" key="2">
    <source>
        <dbReference type="EMBL" id="KKU62627.1"/>
    </source>
</evidence>
<accession>A0A0G1RZX5</accession>
<dbReference type="SUPFAM" id="SSF52141">
    <property type="entry name" value="Uracil-DNA glycosylase-like"/>
    <property type="match status" value="1"/>
</dbReference>
<evidence type="ECO:0000259" key="1">
    <source>
        <dbReference type="Pfam" id="PF03167"/>
    </source>
</evidence>